<dbReference type="GO" id="GO:0016757">
    <property type="term" value="F:glycosyltransferase activity"/>
    <property type="evidence" value="ECO:0007669"/>
    <property type="project" value="InterPro"/>
</dbReference>
<dbReference type="AlphaFoldDB" id="A0A9J7AN77"/>
<accession>A0A9J7AN77</accession>
<dbReference type="EMBL" id="CP102480">
    <property type="protein sequence ID" value="UUX48402.1"/>
    <property type="molecule type" value="Genomic_DNA"/>
</dbReference>
<dbReference type="InterPro" id="IPR001296">
    <property type="entry name" value="Glyco_trans_1"/>
</dbReference>
<keyword evidence="3" id="KW-1185">Reference proteome</keyword>
<protein>
    <submittedName>
        <fullName evidence="2">Glycosyltransferase family 4 protein</fullName>
    </submittedName>
</protein>
<evidence type="ECO:0000313" key="2">
    <source>
        <dbReference type="EMBL" id="UUX48402.1"/>
    </source>
</evidence>
<dbReference type="Pfam" id="PF00534">
    <property type="entry name" value="Glycos_transf_1"/>
    <property type="match status" value="1"/>
</dbReference>
<dbReference type="RefSeq" id="WP_257766909.1">
    <property type="nucleotide sequence ID" value="NZ_CP102480.1"/>
</dbReference>
<reference evidence="2" key="1">
    <citation type="submission" date="2022-08" db="EMBL/GenBank/DDBJ databases">
        <title>Nisaea acidiphila sp. nov., isolated from a marine algal debris and emended description of the genus Nisaea Urios et al. 2008.</title>
        <authorList>
            <person name="Kwon K."/>
        </authorList>
    </citation>
    <scope>NUCLEOTIDE SEQUENCE</scope>
    <source>
        <strain evidence="2">MEBiC11861</strain>
    </source>
</reference>
<evidence type="ECO:0000313" key="3">
    <source>
        <dbReference type="Proteomes" id="UP001060336"/>
    </source>
</evidence>
<dbReference type="CDD" id="cd03801">
    <property type="entry name" value="GT4_PimA-like"/>
    <property type="match status" value="1"/>
</dbReference>
<name>A0A9J7AN77_9PROT</name>
<dbReference type="KEGG" id="naci:NUH88_13365"/>
<dbReference type="SUPFAM" id="SSF53756">
    <property type="entry name" value="UDP-Glycosyltransferase/glycogen phosphorylase"/>
    <property type="match status" value="1"/>
</dbReference>
<organism evidence="2 3">
    <name type="scientific">Nisaea acidiphila</name>
    <dbReference type="NCBI Taxonomy" id="1862145"/>
    <lineage>
        <taxon>Bacteria</taxon>
        <taxon>Pseudomonadati</taxon>
        <taxon>Pseudomonadota</taxon>
        <taxon>Alphaproteobacteria</taxon>
        <taxon>Rhodospirillales</taxon>
        <taxon>Thalassobaculaceae</taxon>
        <taxon>Nisaea</taxon>
    </lineage>
</organism>
<proteinExistence type="predicted"/>
<dbReference type="Gene3D" id="3.40.50.2000">
    <property type="entry name" value="Glycogen Phosphorylase B"/>
    <property type="match status" value="2"/>
</dbReference>
<gene>
    <name evidence="2" type="ORF">NUH88_13365</name>
</gene>
<dbReference type="PANTHER" id="PTHR12526">
    <property type="entry name" value="GLYCOSYLTRANSFERASE"/>
    <property type="match status" value="1"/>
</dbReference>
<evidence type="ECO:0000259" key="1">
    <source>
        <dbReference type="Pfam" id="PF00534"/>
    </source>
</evidence>
<dbReference type="PANTHER" id="PTHR12526:SF635">
    <property type="entry name" value="GLYCOSYL TRANSFERASE GROUP 1"/>
    <property type="match status" value="1"/>
</dbReference>
<feature type="domain" description="Glycosyl transferase family 1" evidence="1">
    <location>
        <begin position="163"/>
        <end position="321"/>
    </location>
</feature>
<sequence length="351" mass="38329">MSKNLKILACCHRLDYSGAPLLLFRLMKALASRHDITILGPDVSDEETVLEKDYAALGIPVVKSAYLSKFDLLVGNTLLSNSHVVNAAGKVPTVFWVHEPADGLSGIKRGRIDPTAFKLADQVVFPTAWQANTLYGPYVQGREVEIVPYGIEPRAVPRSKPYSLPEGTHALLQLGWLASRKGQDLTVAALERLEDPSIHVFLAGADSVRPKFAERLKAKVEGSPLLAQQVHFLGPLAPDVVDAYLAHVDALLFPTNDDLISVSILEAMARKTCVISSDFGPIPETVIDGETGLLFPVRGVDAYAECIRRVVADPDLKERLALGGYEIYRRKHSFEDHVAAMEQVFLKAASA</sequence>
<dbReference type="Proteomes" id="UP001060336">
    <property type="component" value="Chromosome"/>
</dbReference>